<proteinExistence type="predicted"/>
<sequence>MMASIGEFDPLNTRVPATKIEVTVSCRKYICVNQKANLKRNDVRLICDLLLCDALSSKEKSFTDSPDSCKVQPMFQEITADIHRRVCWTWTHSPSQILPQLLPAVCVPPLRLSSRSRWIFGRAELRGSKRHGSNVTAVYDGKEVINSVGAMQERGD</sequence>
<keyword evidence="2" id="KW-1185">Reference proteome</keyword>
<reference evidence="1 2" key="1">
    <citation type="submission" date="2019-01" db="EMBL/GenBank/DDBJ databases">
        <title>Genome Assembly of Collichthys lucidus.</title>
        <authorList>
            <person name="Cai M."/>
            <person name="Xiao S."/>
        </authorList>
    </citation>
    <scope>NUCLEOTIDE SEQUENCE [LARGE SCALE GENOMIC DNA]</scope>
    <source>
        <strain evidence="1">JT15FE1705JMU</strain>
        <tissue evidence="1">Muscle</tissue>
    </source>
</reference>
<accession>A0A4V6APK4</accession>
<organism evidence="1 2">
    <name type="scientific">Collichthys lucidus</name>
    <name type="common">Big head croaker</name>
    <name type="synonym">Sciaena lucida</name>
    <dbReference type="NCBI Taxonomy" id="240159"/>
    <lineage>
        <taxon>Eukaryota</taxon>
        <taxon>Metazoa</taxon>
        <taxon>Chordata</taxon>
        <taxon>Craniata</taxon>
        <taxon>Vertebrata</taxon>
        <taxon>Euteleostomi</taxon>
        <taxon>Actinopterygii</taxon>
        <taxon>Neopterygii</taxon>
        <taxon>Teleostei</taxon>
        <taxon>Neoteleostei</taxon>
        <taxon>Acanthomorphata</taxon>
        <taxon>Eupercaria</taxon>
        <taxon>Sciaenidae</taxon>
        <taxon>Collichthys</taxon>
    </lineage>
</organism>
<evidence type="ECO:0000313" key="2">
    <source>
        <dbReference type="Proteomes" id="UP000298787"/>
    </source>
</evidence>
<name>A0A4V6APK4_COLLU</name>
<protein>
    <submittedName>
        <fullName evidence="1">Uncharacterized protein</fullName>
    </submittedName>
</protein>
<evidence type="ECO:0000313" key="1">
    <source>
        <dbReference type="EMBL" id="TKS77062.1"/>
    </source>
</evidence>
<gene>
    <name evidence="1" type="ORF">D9C73_011153</name>
</gene>
<dbReference type="EMBL" id="CM014087">
    <property type="protein sequence ID" value="TKS77062.1"/>
    <property type="molecule type" value="Genomic_DNA"/>
</dbReference>
<dbReference type="AlphaFoldDB" id="A0A4V6APK4"/>
<dbReference type="Proteomes" id="UP000298787">
    <property type="component" value="Chromosome 10"/>
</dbReference>